<sequence length="146" mass="17045">VQFTSRPFIDEAIRMVNNPDVSLVAEPTVTCAEYLTVRYRPHFIFANVGKFNQSKLSFINDYRFSDQLNVRSPHSDGGAGLLLSHYHNNNPTEYRATNFIPPMWLRHLRFDFTDMGIETYNLHYPNSPDFRQVVKNIRKQIDGYPC</sequence>
<proteinExistence type="predicted"/>
<feature type="non-terminal residue" evidence="1">
    <location>
        <position position="1"/>
    </location>
</feature>
<dbReference type="EMBL" id="LAZR01035484">
    <property type="protein sequence ID" value="KKL27386.1"/>
    <property type="molecule type" value="Genomic_DNA"/>
</dbReference>
<reference evidence="1" key="1">
    <citation type="journal article" date="2015" name="Nature">
        <title>Complex archaea that bridge the gap between prokaryotes and eukaryotes.</title>
        <authorList>
            <person name="Spang A."/>
            <person name="Saw J.H."/>
            <person name="Jorgensen S.L."/>
            <person name="Zaremba-Niedzwiedzka K."/>
            <person name="Martijn J."/>
            <person name="Lind A.E."/>
            <person name="van Eijk R."/>
            <person name="Schleper C."/>
            <person name="Guy L."/>
            <person name="Ettema T.J."/>
        </authorList>
    </citation>
    <scope>NUCLEOTIDE SEQUENCE</scope>
</reference>
<dbReference type="AlphaFoldDB" id="A0A0F9EC09"/>
<comment type="caution">
    <text evidence="1">The sequence shown here is derived from an EMBL/GenBank/DDBJ whole genome shotgun (WGS) entry which is preliminary data.</text>
</comment>
<evidence type="ECO:0000313" key="1">
    <source>
        <dbReference type="EMBL" id="KKL27386.1"/>
    </source>
</evidence>
<gene>
    <name evidence="1" type="ORF">LCGC14_2385660</name>
</gene>
<name>A0A0F9EC09_9ZZZZ</name>
<organism evidence="1">
    <name type="scientific">marine sediment metagenome</name>
    <dbReference type="NCBI Taxonomy" id="412755"/>
    <lineage>
        <taxon>unclassified sequences</taxon>
        <taxon>metagenomes</taxon>
        <taxon>ecological metagenomes</taxon>
    </lineage>
</organism>
<accession>A0A0F9EC09</accession>
<protein>
    <submittedName>
        <fullName evidence="1">Uncharacterized protein</fullName>
    </submittedName>
</protein>